<dbReference type="Pfam" id="PF01909">
    <property type="entry name" value="NTP_transf_2"/>
    <property type="match status" value="1"/>
</dbReference>
<dbReference type="InterPro" id="IPR002912">
    <property type="entry name" value="ACT_dom"/>
</dbReference>
<evidence type="ECO:0000256" key="4">
    <source>
        <dbReference type="ARBA" id="ARBA00022801"/>
    </source>
</evidence>
<comment type="catalytic activity">
    <reaction evidence="7">
        <text>[protein-PII]-uridylyl-L-tyrosine + H2O = [protein-PII]-L-tyrosine + UMP + H(+)</text>
        <dbReference type="Rhea" id="RHEA:48600"/>
        <dbReference type="Rhea" id="RHEA-COMP:12147"/>
        <dbReference type="Rhea" id="RHEA-COMP:12148"/>
        <dbReference type="ChEBI" id="CHEBI:15377"/>
        <dbReference type="ChEBI" id="CHEBI:15378"/>
        <dbReference type="ChEBI" id="CHEBI:46858"/>
        <dbReference type="ChEBI" id="CHEBI:57865"/>
        <dbReference type="ChEBI" id="CHEBI:90602"/>
    </reaction>
</comment>
<dbReference type="NCBIfam" id="NF003467">
    <property type="entry name" value="PRK05092.1"/>
    <property type="match status" value="1"/>
</dbReference>
<keyword evidence="4 7" id="KW-0378">Hydrolase</keyword>
<dbReference type="PROSITE" id="PS51671">
    <property type="entry name" value="ACT"/>
    <property type="match status" value="2"/>
</dbReference>
<dbReference type="EMBL" id="QPMH01000002">
    <property type="protein sequence ID" value="RDD63363.1"/>
    <property type="molecule type" value="Genomic_DNA"/>
</dbReference>
<dbReference type="GO" id="GO:0008081">
    <property type="term" value="F:phosphoric diester hydrolase activity"/>
    <property type="evidence" value="ECO:0007669"/>
    <property type="project" value="UniProtKB-UniRule"/>
</dbReference>
<dbReference type="Gene3D" id="3.30.460.10">
    <property type="entry name" value="Beta Polymerase, domain 2"/>
    <property type="match status" value="1"/>
</dbReference>
<dbReference type="Pfam" id="PF01966">
    <property type="entry name" value="HD"/>
    <property type="match status" value="1"/>
</dbReference>
<feature type="domain" description="ACT" evidence="9">
    <location>
        <begin position="736"/>
        <end position="813"/>
    </location>
</feature>
<gene>
    <name evidence="7" type="primary">glnD</name>
    <name evidence="11" type="ORF">DRB17_02655</name>
</gene>
<dbReference type="HAMAP" id="MF_00277">
    <property type="entry name" value="PII_uridylyl_transf"/>
    <property type="match status" value="1"/>
</dbReference>
<comment type="cofactor">
    <cofactor evidence="7">
        <name>Mg(2+)</name>
        <dbReference type="ChEBI" id="CHEBI:18420"/>
    </cofactor>
</comment>
<dbReference type="Pfam" id="PF08335">
    <property type="entry name" value="GlnD_UR_UTase"/>
    <property type="match status" value="1"/>
</dbReference>
<dbReference type="PROSITE" id="PS51831">
    <property type="entry name" value="HD"/>
    <property type="match status" value="1"/>
</dbReference>
<feature type="domain" description="ACT" evidence="9">
    <location>
        <begin position="848"/>
        <end position="924"/>
    </location>
</feature>
<dbReference type="Gene3D" id="3.30.70.260">
    <property type="match status" value="1"/>
</dbReference>
<comment type="caution">
    <text evidence="11">The sequence shown here is derived from an EMBL/GenBank/DDBJ whole genome shotgun (WGS) entry which is preliminary data.</text>
</comment>
<sequence length="963" mass="109543">MDTGLLEPPTQHQLRTPHAVLDRAALQAELAGLDLESQPDHARRTVVLDILKRHLKAGRAEIRRRFYDEGVSGASVMRATCYLVDELLRVLHDHASFRLYPLANPSMGERLSLVAVGGYGRGELAPHSDIDLLFLLPYKMTPRSEQVVEEMLYFLWDLGFKVGHATRSVDDCLRQAKADITIRTNLLEARWIWGDHALYQELRERYESEVQADTAAQFIEAKLHERDERHKRLGDSRYQLEPNIKEGKGGLRDLSTLFWIAKYVYRVDDAARLVDLGVFAQDEAKRFEKAQNFLWTLRCHLHFQTGRSEERLTFDMQKQIAGLMGYHDHAGSSAVERFMKHYYLVAKDVGELTRIVCAQLEAEHRRRARFRLPTLKRRRSVEGFKVEGDRLSVSGPEVFCEQPIKLLKIFATAQKHDLDIHPRALRWIAQSLRCIDRKLRADPKANALFMEMLTSPKDPETTLRRMNEAGVLGRFLPDFGRIVAQMQYNMYHHYTVDEHTIFAIGVLHRIEQGLMAEETPISSEAIHKVHSRRALYLAVLLHDIGKGRAGNHSEVGEQIALKLGPRLGLSDEEVETTAWLVRHHLDMSAVAFKRDLEEPKTIQDFAANMQSMERLRLLLCLTVADIRAVGPGTWNDWKAALLRDLYWHTEEELAGGFHAEARDLRVKRAKQALAERLADWTPQELEAHMARGYPSYWLGWDTDTHERHARIIRRAECEDRPLTVETRVDTYRGVAEIIVYTADHAGLFSRIAGALAVAGASISAARIFTLKNGMALDTFWVRDAQGGPFDRPDRLARVSSVIERVLAGRLNPMHELAKRRSGLPSRYTVFKVPPRVLIDNKISDRHTVIEVNGRDRPGLLYELTRALSRLNVMIHGAKISTFGERVVDVFYVQAVLGGKVEGEAKIRRIRQRLAEVLTDPECRPAKPPKAVTEPVAETKAATGRKTVAAKHAKADSKNDTISE</sequence>
<dbReference type="PANTHER" id="PTHR47320:SF1">
    <property type="entry name" value="BIFUNCTIONAL URIDYLYLTRANSFERASE_URIDYLYL-REMOVING ENZYME"/>
    <property type="match status" value="1"/>
</dbReference>
<dbReference type="CDD" id="cd00077">
    <property type="entry name" value="HDc"/>
    <property type="match status" value="1"/>
</dbReference>
<dbReference type="GO" id="GO:0006808">
    <property type="term" value="P:regulation of nitrogen utilization"/>
    <property type="evidence" value="ECO:0007669"/>
    <property type="project" value="UniProtKB-UniRule"/>
</dbReference>
<dbReference type="GO" id="GO:0008773">
    <property type="term" value="F:[protein-PII] uridylyltransferase activity"/>
    <property type="evidence" value="ECO:0007669"/>
    <property type="project" value="UniProtKB-UniRule"/>
</dbReference>
<reference evidence="11 12" key="1">
    <citation type="submission" date="2018-07" db="EMBL/GenBank/DDBJ databases">
        <title>Venubactetium sediminum gen. nov., sp. nov., isolated from a marine solar saltern.</title>
        <authorList>
            <person name="Wang S."/>
        </authorList>
    </citation>
    <scope>NUCLEOTIDE SEQUENCE [LARGE SCALE GENOMIC DNA]</scope>
    <source>
        <strain evidence="11 12">WD2A32</strain>
    </source>
</reference>
<evidence type="ECO:0000256" key="5">
    <source>
        <dbReference type="ARBA" id="ARBA00022842"/>
    </source>
</evidence>
<dbReference type="CDD" id="cd04900">
    <property type="entry name" value="ACT_UUR-like_1"/>
    <property type="match status" value="1"/>
</dbReference>
<dbReference type="CDD" id="cd05401">
    <property type="entry name" value="NT_GlnE_GlnD_like"/>
    <property type="match status" value="1"/>
</dbReference>
<feature type="domain" description="HD" evidence="10">
    <location>
        <begin position="496"/>
        <end position="618"/>
    </location>
</feature>
<evidence type="ECO:0000256" key="2">
    <source>
        <dbReference type="ARBA" id="ARBA00022695"/>
    </source>
</evidence>
<dbReference type="SMART" id="SM00471">
    <property type="entry name" value="HDc"/>
    <property type="match status" value="1"/>
</dbReference>
<evidence type="ECO:0000256" key="3">
    <source>
        <dbReference type="ARBA" id="ARBA00022737"/>
    </source>
</evidence>
<dbReference type="InterPro" id="IPR043519">
    <property type="entry name" value="NT_sf"/>
</dbReference>
<dbReference type="NCBIfam" id="TIGR01693">
    <property type="entry name" value="UTase_glnD"/>
    <property type="match status" value="1"/>
</dbReference>
<dbReference type="InterPro" id="IPR010043">
    <property type="entry name" value="UTase/UR"/>
</dbReference>
<proteinExistence type="inferred from homology"/>
<dbReference type="SUPFAM" id="SSF81301">
    <property type="entry name" value="Nucleotidyltransferase"/>
    <property type="match status" value="1"/>
</dbReference>
<feature type="region of interest" description="Disordered" evidence="8">
    <location>
        <begin position="921"/>
        <end position="963"/>
    </location>
</feature>
<keyword evidence="2 7" id="KW-0548">Nucleotidyltransferase</keyword>
<dbReference type="PANTHER" id="PTHR47320">
    <property type="entry name" value="BIFUNCTIONAL URIDYLYLTRANSFERASE/URIDYLYL-REMOVING ENZYME"/>
    <property type="match status" value="1"/>
</dbReference>
<organism evidence="11 12">
    <name type="scientific">Ferruginivarius sediminum</name>
    <dbReference type="NCBI Taxonomy" id="2661937"/>
    <lineage>
        <taxon>Bacteria</taxon>
        <taxon>Pseudomonadati</taxon>
        <taxon>Pseudomonadota</taxon>
        <taxon>Alphaproteobacteria</taxon>
        <taxon>Rhodospirillales</taxon>
        <taxon>Rhodospirillaceae</taxon>
        <taxon>Ferruginivarius</taxon>
    </lineage>
</organism>
<keyword evidence="6 7" id="KW-0511">Multifunctional enzyme</keyword>
<evidence type="ECO:0000256" key="1">
    <source>
        <dbReference type="ARBA" id="ARBA00022679"/>
    </source>
</evidence>
<comment type="caution">
    <text evidence="7">Lacks conserved residue(s) required for the propagation of feature annotation.</text>
</comment>
<dbReference type="AlphaFoldDB" id="A0A369TDG1"/>
<comment type="catalytic activity">
    <reaction evidence="7">
        <text>[protein-PII]-L-tyrosine + UTP = [protein-PII]-uridylyl-L-tyrosine + diphosphate</text>
        <dbReference type="Rhea" id="RHEA:13673"/>
        <dbReference type="Rhea" id="RHEA-COMP:12147"/>
        <dbReference type="Rhea" id="RHEA-COMP:12148"/>
        <dbReference type="ChEBI" id="CHEBI:33019"/>
        <dbReference type="ChEBI" id="CHEBI:46398"/>
        <dbReference type="ChEBI" id="CHEBI:46858"/>
        <dbReference type="ChEBI" id="CHEBI:90602"/>
        <dbReference type="EC" id="2.7.7.59"/>
    </reaction>
</comment>
<comment type="domain">
    <text evidence="7">Has four distinct domains: an N-terminal nucleotidyltransferase (NT) domain responsible for UTase activity, a central HD domain that encodes UR activity, and two C-terminal ACT domains that seem to have a role in glutamine sensing.</text>
</comment>
<keyword evidence="5 7" id="KW-0460">Magnesium</keyword>
<dbReference type="Pfam" id="PF24931">
    <property type="entry name" value="ACT_ACR9_3rd"/>
    <property type="match status" value="1"/>
</dbReference>
<keyword evidence="12" id="KW-1185">Reference proteome</keyword>
<comment type="similarity">
    <text evidence="7">Belongs to the GlnD family.</text>
</comment>
<evidence type="ECO:0000313" key="12">
    <source>
        <dbReference type="Proteomes" id="UP000253941"/>
    </source>
</evidence>
<dbReference type="InterPro" id="IPR003607">
    <property type="entry name" value="HD/PDEase_dom"/>
</dbReference>
<dbReference type="SUPFAM" id="SSF55021">
    <property type="entry name" value="ACT-like"/>
    <property type="match status" value="2"/>
</dbReference>
<accession>A0A369TDG1</accession>
<dbReference type="InterPro" id="IPR045865">
    <property type="entry name" value="ACT-like_dom_sf"/>
</dbReference>
<dbReference type="InterPro" id="IPR006674">
    <property type="entry name" value="HD_domain"/>
</dbReference>
<evidence type="ECO:0000313" key="11">
    <source>
        <dbReference type="EMBL" id="RDD63363.1"/>
    </source>
</evidence>
<keyword evidence="3" id="KW-0677">Repeat</keyword>
<evidence type="ECO:0000259" key="10">
    <source>
        <dbReference type="PROSITE" id="PS51831"/>
    </source>
</evidence>
<dbReference type="RefSeq" id="WP_114580617.1">
    <property type="nucleotide sequence ID" value="NZ_QPMH01000002.1"/>
</dbReference>
<name>A0A369TDG1_9PROT</name>
<evidence type="ECO:0000256" key="8">
    <source>
        <dbReference type="SAM" id="MobiDB-lite"/>
    </source>
</evidence>
<dbReference type="InterPro" id="IPR002934">
    <property type="entry name" value="Polymerase_NTP_transf_dom"/>
</dbReference>
<comment type="activity regulation">
    <text evidence="7">Uridylyltransferase (UTase) activity is inhibited by glutamine, while glutamine activates uridylyl-removing (UR) activity.</text>
</comment>
<dbReference type="EC" id="2.7.7.59" evidence="7"/>
<dbReference type="CDD" id="cd04899">
    <property type="entry name" value="ACT_ACR-UUR-like_2"/>
    <property type="match status" value="1"/>
</dbReference>
<feature type="compositionally biased region" description="Basic and acidic residues" evidence="8">
    <location>
        <begin position="952"/>
        <end position="963"/>
    </location>
</feature>
<dbReference type="PIRSF" id="PIRSF006288">
    <property type="entry name" value="PII_uridyltransf"/>
    <property type="match status" value="1"/>
</dbReference>
<comment type="function">
    <text evidence="7">Modifies, by uridylylation and deuridylylation, the PII regulatory proteins (GlnB and homologs), in response to the nitrogen status of the cell that GlnD senses through the glutamine level. Under low glutamine levels, catalyzes the conversion of the PII proteins and UTP to PII-UMP and PPi, while under higher glutamine levels, GlnD hydrolyzes PII-UMP to PII and UMP (deuridylylation). Thus, controls uridylylation state and activity of the PII proteins, and plays an important role in the regulation of nitrogen metabolism.</text>
</comment>
<dbReference type="SUPFAM" id="SSF81593">
    <property type="entry name" value="Nucleotidyltransferase substrate binding subunit/domain"/>
    <property type="match status" value="1"/>
</dbReference>
<dbReference type="InterPro" id="IPR013546">
    <property type="entry name" value="PII_UdlTrfase/GS_AdlTrfase"/>
</dbReference>
<evidence type="ECO:0000256" key="7">
    <source>
        <dbReference type="HAMAP-Rule" id="MF_00277"/>
    </source>
</evidence>
<evidence type="ECO:0000256" key="6">
    <source>
        <dbReference type="ARBA" id="ARBA00023268"/>
    </source>
</evidence>
<dbReference type="EC" id="3.1.4.-" evidence="7"/>
<keyword evidence="1 7" id="KW-0808">Transferase</keyword>
<dbReference type="Proteomes" id="UP000253941">
    <property type="component" value="Unassembled WGS sequence"/>
</dbReference>
<feature type="region of interest" description="Uridylyltransferase" evidence="7">
    <location>
        <begin position="1"/>
        <end position="379"/>
    </location>
</feature>
<dbReference type="Gene3D" id="1.10.3090.10">
    <property type="entry name" value="cca-adding enzyme, domain 2"/>
    <property type="match status" value="1"/>
</dbReference>
<dbReference type="SUPFAM" id="SSF81891">
    <property type="entry name" value="Poly A polymerase C-terminal region-like"/>
    <property type="match status" value="1"/>
</dbReference>
<protein>
    <recommendedName>
        <fullName evidence="7">Bifunctional uridylyltransferase/uridylyl-removing enzyme</fullName>
        <shortName evidence="7">UTase/UR</shortName>
    </recommendedName>
    <alternativeName>
        <fullName evidence="7">Bifunctional [protein-PII] modification enzyme</fullName>
    </alternativeName>
    <alternativeName>
        <fullName evidence="7">Bifunctional nitrogen sensor protein</fullName>
    </alternativeName>
    <domain>
        <recommendedName>
            <fullName evidence="7">[Protein-PII] uridylyltransferase</fullName>
            <shortName evidence="7">PII uridylyltransferase</shortName>
            <shortName evidence="7">UTase</shortName>
            <ecNumber evidence="7">2.7.7.59</ecNumber>
        </recommendedName>
    </domain>
    <domain>
        <recommendedName>
            <fullName evidence="7">[Protein-PII]-UMP uridylyl-removing enzyme</fullName>
            <shortName evidence="7">UR</shortName>
            <ecNumber evidence="7">3.1.4.-</ecNumber>
        </recommendedName>
    </domain>
</protein>
<evidence type="ECO:0000259" key="9">
    <source>
        <dbReference type="PROSITE" id="PS51671"/>
    </source>
</evidence>